<evidence type="ECO:0000313" key="1">
    <source>
        <dbReference type="EMBL" id="KGO84691.1"/>
    </source>
</evidence>
<reference evidence="1 2" key="1">
    <citation type="submission" date="2013-09" db="EMBL/GenBank/DDBJ databases">
        <authorList>
            <person name="Zeng Z."/>
            <person name="Chen C."/>
        </authorList>
    </citation>
    <scope>NUCLEOTIDE SEQUENCE [LARGE SCALE GENOMIC DNA]</scope>
    <source>
        <strain evidence="1 2">WB 3.3-2</strain>
    </source>
</reference>
<evidence type="ECO:0000313" key="2">
    <source>
        <dbReference type="Proteomes" id="UP000030152"/>
    </source>
</evidence>
<accession>A0A0A2LZF2</accession>
<dbReference type="Pfam" id="PF19643">
    <property type="entry name" value="DUF6146"/>
    <property type="match status" value="1"/>
</dbReference>
<dbReference type="eggNOG" id="ENOG503199U">
    <property type="taxonomic scope" value="Bacteria"/>
</dbReference>
<keyword evidence="2" id="KW-1185">Reference proteome</keyword>
<dbReference type="RefSeq" id="WP_020214588.1">
    <property type="nucleotide sequence ID" value="NZ_JRLX01000041.1"/>
</dbReference>
<gene>
    <name evidence="1" type="ORF">Q765_20285</name>
</gene>
<evidence type="ECO:0008006" key="3">
    <source>
        <dbReference type="Google" id="ProtNLM"/>
    </source>
</evidence>
<sequence length="152" mass="17377">MKTYILCLAIVGAIILGCGSKEITNANSKTIVGSGQNAVAGTTANDTVRIANDSLEYEVIIIDPGFNSWLQGRAKPRNYYGISYLENKNNFWVNEWNARVNNPQRYGDMYQMRIDYSPQIRYGYEVNYLLYNYLVYFQISNNQRLGGNVPQY</sequence>
<dbReference type="Proteomes" id="UP000030152">
    <property type="component" value="Unassembled WGS sequence"/>
</dbReference>
<organism evidence="1 2">
    <name type="scientific">Flavobacterium rivuli WB 3.3-2 = DSM 21788</name>
    <dbReference type="NCBI Taxonomy" id="1121895"/>
    <lineage>
        <taxon>Bacteria</taxon>
        <taxon>Pseudomonadati</taxon>
        <taxon>Bacteroidota</taxon>
        <taxon>Flavobacteriia</taxon>
        <taxon>Flavobacteriales</taxon>
        <taxon>Flavobacteriaceae</taxon>
        <taxon>Flavobacterium</taxon>
    </lineage>
</organism>
<dbReference type="EMBL" id="JRLX01000041">
    <property type="protein sequence ID" value="KGO84691.1"/>
    <property type="molecule type" value="Genomic_DNA"/>
</dbReference>
<dbReference type="InterPro" id="IPR046144">
    <property type="entry name" value="DUF6146"/>
</dbReference>
<dbReference type="AlphaFoldDB" id="A0A0A2LZF2"/>
<protein>
    <recommendedName>
        <fullName evidence="3">Lipoprotein</fullName>
    </recommendedName>
</protein>
<dbReference type="STRING" id="1121895.GCA_000378485_03409"/>
<name>A0A0A2LZF2_9FLAO</name>
<dbReference type="OrthoDB" id="1119488at2"/>
<dbReference type="PROSITE" id="PS51257">
    <property type="entry name" value="PROKAR_LIPOPROTEIN"/>
    <property type="match status" value="1"/>
</dbReference>
<proteinExistence type="predicted"/>
<comment type="caution">
    <text evidence="1">The sequence shown here is derived from an EMBL/GenBank/DDBJ whole genome shotgun (WGS) entry which is preliminary data.</text>
</comment>